<dbReference type="EMBL" id="JAMKFB020000009">
    <property type="protein sequence ID" value="KAL0184092.1"/>
    <property type="molecule type" value="Genomic_DNA"/>
</dbReference>
<gene>
    <name evidence="2" type="ORF">M9458_019788</name>
    <name evidence="3" type="ORF">M9458_019798</name>
</gene>
<proteinExistence type="predicted"/>
<name>A0ABD0QDX6_CIRMR</name>
<dbReference type="InterPro" id="IPR031273">
    <property type="entry name" value="PARP4"/>
</dbReference>
<dbReference type="Proteomes" id="UP001529510">
    <property type="component" value="Unassembled WGS sequence"/>
</dbReference>
<evidence type="ECO:0000313" key="3">
    <source>
        <dbReference type="EMBL" id="KAL0184102.1"/>
    </source>
</evidence>
<dbReference type="PROSITE" id="PS51468">
    <property type="entry name" value="VIT"/>
    <property type="match status" value="1"/>
</dbReference>
<accession>A0ABD0QDX6</accession>
<reference evidence="2 4" key="1">
    <citation type="submission" date="2024-05" db="EMBL/GenBank/DDBJ databases">
        <title>Genome sequencing and assembly of Indian major carp, Cirrhinus mrigala (Hamilton, 1822).</title>
        <authorList>
            <person name="Mohindra V."/>
            <person name="Chowdhury L.M."/>
            <person name="Lal K."/>
            <person name="Jena J.K."/>
        </authorList>
    </citation>
    <scope>NUCLEOTIDE SEQUENCE [LARGE SCALE GENOMIC DNA]</scope>
    <source>
        <strain evidence="2">CM1030</strain>
        <tissue evidence="2">Blood</tissue>
    </source>
</reference>
<feature type="domain" description="VIT" evidence="1">
    <location>
        <begin position="1"/>
        <end position="24"/>
    </location>
</feature>
<dbReference type="InterPro" id="IPR013694">
    <property type="entry name" value="VIT"/>
</dbReference>
<dbReference type="PANTHER" id="PTHR46530:SF1">
    <property type="entry name" value="PROTEIN MONO-ADP-RIBOSYLTRANSFERASE PARP4"/>
    <property type="match status" value="1"/>
</dbReference>
<organism evidence="2 4">
    <name type="scientific">Cirrhinus mrigala</name>
    <name type="common">Mrigala</name>
    <dbReference type="NCBI Taxonomy" id="683832"/>
    <lineage>
        <taxon>Eukaryota</taxon>
        <taxon>Metazoa</taxon>
        <taxon>Chordata</taxon>
        <taxon>Craniata</taxon>
        <taxon>Vertebrata</taxon>
        <taxon>Euteleostomi</taxon>
        <taxon>Actinopterygii</taxon>
        <taxon>Neopterygii</taxon>
        <taxon>Teleostei</taxon>
        <taxon>Ostariophysi</taxon>
        <taxon>Cypriniformes</taxon>
        <taxon>Cyprinidae</taxon>
        <taxon>Labeoninae</taxon>
        <taxon>Labeonini</taxon>
        <taxon>Cirrhinus</taxon>
    </lineage>
</organism>
<evidence type="ECO:0000259" key="1">
    <source>
        <dbReference type="PROSITE" id="PS51468"/>
    </source>
</evidence>
<evidence type="ECO:0000313" key="2">
    <source>
        <dbReference type="EMBL" id="KAL0184092.1"/>
    </source>
</evidence>
<comment type="caution">
    <text evidence="2">The sequence shown here is derived from an EMBL/GenBank/DDBJ whole genome shotgun (WGS) entry which is preliminary data.</text>
</comment>
<feature type="non-terminal residue" evidence="2">
    <location>
        <position position="55"/>
    </location>
</feature>
<feature type="non-terminal residue" evidence="2">
    <location>
        <position position="1"/>
    </location>
</feature>
<dbReference type="AlphaFoldDB" id="A0ABD0QDX6"/>
<dbReference type="EMBL" id="JAMKFB020000009">
    <property type="protein sequence ID" value="KAL0184102.1"/>
    <property type="molecule type" value="Genomic_DNA"/>
</dbReference>
<evidence type="ECO:0000313" key="4">
    <source>
        <dbReference type="Proteomes" id="UP001529510"/>
    </source>
</evidence>
<protein>
    <recommendedName>
        <fullName evidence="1">VIT domain-containing protein</fullName>
    </recommendedName>
</protein>
<sequence length="55" mass="5816">DVFTISVGNLPPGATVLIKVTFITELVVRSGSIVFSLSGSVAPWQQRAALNQTTQ</sequence>
<keyword evidence="4" id="KW-1185">Reference proteome</keyword>
<dbReference type="PANTHER" id="PTHR46530">
    <property type="entry name" value="PROTEIN MONO-ADP-RIBOSYLTRANSFERASE PARP4"/>
    <property type="match status" value="1"/>
</dbReference>